<accession>A0A5K8AKZ1</accession>
<keyword evidence="2" id="KW-1185">Reference proteome</keyword>
<protein>
    <submittedName>
        <fullName evidence="1">AbrB family transcriptional regulator</fullName>
    </submittedName>
</protein>
<sequence>MMIKTLTKHGNSLALVIEKPILELLGADAETPFEVTTDGRVLVLSPITDTKRSADFKSALKKINDRYPKALKKLAE</sequence>
<dbReference type="AlphaFoldDB" id="A0A5K8AKZ1"/>
<evidence type="ECO:0000313" key="2">
    <source>
        <dbReference type="Proteomes" id="UP000422108"/>
    </source>
</evidence>
<name>A0A5K8AKZ1_9BACT</name>
<gene>
    <name evidence="1" type="ORF">DSCOOX_54240</name>
</gene>
<dbReference type="EMBL" id="AP021879">
    <property type="protein sequence ID" value="BBO92244.1"/>
    <property type="molecule type" value="Genomic_DNA"/>
</dbReference>
<dbReference type="InterPro" id="IPR037914">
    <property type="entry name" value="SpoVT-AbrB_sf"/>
</dbReference>
<proteinExistence type="predicted"/>
<dbReference type="Proteomes" id="UP000422108">
    <property type="component" value="Chromosome"/>
</dbReference>
<reference evidence="1 2" key="1">
    <citation type="submission" date="2019-11" db="EMBL/GenBank/DDBJ databases">
        <title>Comparative genomics of hydrocarbon-degrading Desulfosarcina strains.</title>
        <authorList>
            <person name="Watanabe M."/>
            <person name="Kojima H."/>
            <person name="Fukui M."/>
        </authorList>
    </citation>
    <scope>NUCLEOTIDE SEQUENCE [LARGE SCALE GENOMIC DNA]</scope>
    <source>
        <strain evidence="2">oXyS1</strain>
    </source>
</reference>
<dbReference type="SUPFAM" id="SSF89447">
    <property type="entry name" value="AbrB/MazE/MraZ-like"/>
    <property type="match status" value="1"/>
</dbReference>
<dbReference type="Gene3D" id="2.10.260.10">
    <property type="match status" value="1"/>
</dbReference>
<evidence type="ECO:0000313" key="1">
    <source>
        <dbReference type="EMBL" id="BBO92244.1"/>
    </source>
</evidence>
<organism evidence="1 2">
    <name type="scientific">Desulfosarcina ovata subsp. ovata</name>
    <dbReference type="NCBI Taxonomy" id="2752305"/>
    <lineage>
        <taxon>Bacteria</taxon>
        <taxon>Pseudomonadati</taxon>
        <taxon>Thermodesulfobacteriota</taxon>
        <taxon>Desulfobacteria</taxon>
        <taxon>Desulfobacterales</taxon>
        <taxon>Desulfosarcinaceae</taxon>
        <taxon>Desulfosarcina</taxon>
    </lineage>
</organism>
<dbReference type="RefSeq" id="WP_197743420.1">
    <property type="nucleotide sequence ID" value="NZ_AP021879.1"/>
</dbReference>